<comment type="caution">
    <text evidence="5">The sequence shown here is derived from an EMBL/GenBank/DDBJ whole genome shotgun (WGS) entry which is preliminary data.</text>
</comment>
<evidence type="ECO:0000313" key="5">
    <source>
        <dbReference type="EMBL" id="MBC6993379.1"/>
    </source>
</evidence>
<evidence type="ECO:0000256" key="1">
    <source>
        <dbReference type="ARBA" id="ARBA00010876"/>
    </source>
</evidence>
<proteinExistence type="inferred from homology"/>
<keyword evidence="3" id="KW-0413">Isomerase</keyword>
<dbReference type="NCBIfam" id="TIGR00005">
    <property type="entry name" value="rluA_subfam"/>
    <property type="match status" value="1"/>
</dbReference>
<evidence type="ECO:0000259" key="4">
    <source>
        <dbReference type="Pfam" id="PF00849"/>
    </source>
</evidence>
<gene>
    <name evidence="5" type="ORF">H9S92_04340</name>
</gene>
<dbReference type="GO" id="GO:0000455">
    <property type="term" value="P:enzyme-directed rRNA pseudouridine synthesis"/>
    <property type="evidence" value="ECO:0007669"/>
    <property type="project" value="TreeGrafter"/>
</dbReference>
<dbReference type="PANTHER" id="PTHR21600:SF87">
    <property type="entry name" value="RNA PSEUDOURIDYLATE SYNTHASE DOMAIN-CONTAINING PROTEIN 1"/>
    <property type="match status" value="1"/>
</dbReference>
<dbReference type="PROSITE" id="PS01129">
    <property type="entry name" value="PSI_RLU"/>
    <property type="match status" value="1"/>
</dbReference>
<feature type="active site" evidence="2">
    <location>
        <position position="58"/>
    </location>
</feature>
<accession>A0A923PLA6</accession>
<protein>
    <recommendedName>
        <fullName evidence="3">Pseudouridine synthase</fullName>
        <ecNumber evidence="3">5.4.99.-</ecNumber>
    </recommendedName>
</protein>
<name>A0A923PLA6_9BACT</name>
<comment type="function">
    <text evidence="3">Responsible for synthesis of pseudouridine from uracil.</text>
</comment>
<keyword evidence="6" id="KW-1185">Reference proteome</keyword>
<reference evidence="5" key="1">
    <citation type="submission" date="2020-08" db="EMBL/GenBank/DDBJ databases">
        <title>Lewinella bacteria from marine environments.</title>
        <authorList>
            <person name="Zhong Y."/>
        </authorList>
    </citation>
    <scope>NUCLEOTIDE SEQUENCE</scope>
    <source>
        <strain evidence="5">KCTC 42187</strain>
    </source>
</reference>
<dbReference type="EMBL" id="JACSIT010000066">
    <property type="protein sequence ID" value="MBC6993379.1"/>
    <property type="molecule type" value="Genomic_DNA"/>
</dbReference>
<evidence type="ECO:0000256" key="2">
    <source>
        <dbReference type="PIRSR" id="PIRSR606225-1"/>
    </source>
</evidence>
<dbReference type="InterPro" id="IPR006145">
    <property type="entry name" value="PsdUridine_synth_RsuA/RluA"/>
</dbReference>
<dbReference type="InterPro" id="IPR050188">
    <property type="entry name" value="RluA_PseudoU_synthase"/>
</dbReference>
<sequence>MPSALKFDVLYQDEHLIVVNKPSGLLTIPDRYDPDIPNLMHLLGAQFGDPILAVHRLDRPTSGVLVVARNAETHRELNRQFEEREVDKIYHAIVEGQPGEAEVEVDEPIANNPGQTGRMMVSNKGKYAFTIFKQLESLGHQFSLLGVQIFTGRTHQIRVHLAYAGFPLLVDPFYGKRDAFRLSEIKGRRYNLGNDQEERPLLDRVPLHAARLAFDHPATGERMQFEAEMPKDMRAVLNQLRKLNKGK</sequence>
<dbReference type="AlphaFoldDB" id="A0A923PLA6"/>
<comment type="similarity">
    <text evidence="1 3">Belongs to the pseudouridine synthase RluA family.</text>
</comment>
<dbReference type="GO" id="GO:0009982">
    <property type="term" value="F:pseudouridine synthase activity"/>
    <property type="evidence" value="ECO:0007669"/>
    <property type="project" value="InterPro"/>
</dbReference>
<dbReference type="Proteomes" id="UP000650081">
    <property type="component" value="Unassembled WGS sequence"/>
</dbReference>
<dbReference type="EC" id="5.4.99.-" evidence="3"/>
<organism evidence="5 6">
    <name type="scientific">Neolewinella lacunae</name>
    <dbReference type="NCBI Taxonomy" id="1517758"/>
    <lineage>
        <taxon>Bacteria</taxon>
        <taxon>Pseudomonadati</taxon>
        <taxon>Bacteroidota</taxon>
        <taxon>Saprospiria</taxon>
        <taxon>Saprospirales</taxon>
        <taxon>Lewinellaceae</taxon>
        <taxon>Neolewinella</taxon>
    </lineage>
</organism>
<dbReference type="GO" id="GO:0140098">
    <property type="term" value="F:catalytic activity, acting on RNA"/>
    <property type="evidence" value="ECO:0007669"/>
    <property type="project" value="UniProtKB-ARBA"/>
</dbReference>
<feature type="domain" description="Pseudouridine synthase RsuA/RluA-like" evidence="4">
    <location>
        <begin position="15"/>
        <end position="162"/>
    </location>
</feature>
<dbReference type="PANTHER" id="PTHR21600">
    <property type="entry name" value="MITOCHONDRIAL RNA PSEUDOURIDINE SYNTHASE"/>
    <property type="match status" value="1"/>
</dbReference>
<dbReference type="InterPro" id="IPR006224">
    <property type="entry name" value="PsdUridine_synth_RluA-like_CS"/>
</dbReference>
<dbReference type="InterPro" id="IPR006225">
    <property type="entry name" value="PsdUridine_synth_RluC/D"/>
</dbReference>
<dbReference type="GO" id="GO:0003723">
    <property type="term" value="F:RNA binding"/>
    <property type="evidence" value="ECO:0007669"/>
    <property type="project" value="InterPro"/>
</dbReference>
<dbReference type="Gene3D" id="3.30.2350.10">
    <property type="entry name" value="Pseudouridine synthase"/>
    <property type="match status" value="1"/>
</dbReference>
<evidence type="ECO:0000313" key="6">
    <source>
        <dbReference type="Proteomes" id="UP000650081"/>
    </source>
</evidence>
<dbReference type="SUPFAM" id="SSF55120">
    <property type="entry name" value="Pseudouridine synthase"/>
    <property type="match status" value="1"/>
</dbReference>
<evidence type="ECO:0000256" key="3">
    <source>
        <dbReference type="RuleBase" id="RU362028"/>
    </source>
</evidence>
<dbReference type="CDD" id="cd02869">
    <property type="entry name" value="PseudoU_synth_RluA_like"/>
    <property type="match status" value="1"/>
</dbReference>
<dbReference type="InterPro" id="IPR020103">
    <property type="entry name" value="PsdUridine_synth_cat_dom_sf"/>
</dbReference>
<dbReference type="Pfam" id="PF00849">
    <property type="entry name" value="PseudoU_synth_2"/>
    <property type="match status" value="1"/>
</dbReference>
<comment type="catalytic activity">
    <reaction evidence="3">
        <text>a uridine in RNA = a pseudouridine in RNA</text>
        <dbReference type="Rhea" id="RHEA:48348"/>
        <dbReference type="Rhea" id="RHEA-COMP:12068"/>
        <dbReference type="Rhea" id="RHEA-COMP:12069"/>
        <dbReference type="ChEBI" id="CHEBI:65314"/>
        <dbReference type="ChEBI" id="CHEBI:65315"/>
    </reaction>
</comment>